<dbReference type="AlphaFoldDB" id="A0A1F8ETP7"/>
<protein>
    <submittedName>
        <fullName evidence="1">Uncharacterized protein</fullName>
    </submittedName>
</protein>
<evidence type="ECO:0000313" key="2">
    <source>
        <dbReference type="Proteomes" id="UP000177507"/>
    </source>
</evidence>
<accession>A0A1F8ETP7</accession>
<organism evidence="1 2">
    <name type="scientific">Candidatus Yanofskybacteria bacterium RIFCSPHIGHO2_01_FULL_44_17</name>
    <dbReference type="NCBI Taxonomy" id="1802668"/>
    <lineage>
        <taxon>Bacteria</taxon>
        <taxon>Candidatus Yanofskyibacteriota</taxon>
    </lineage>
</organism>
<dbReference type="EMBL" id="MGJI01000023">
    <property type="protein sequence ID" value="OGN04234.1"/>
    <property type="molecule type" value="Genomic_DNA"/>
</dbReference>
<name>A0A1F8ETP7_9BACT</name>
<gene>
    <name evidence="1" type="ORF">A2831_02330</name>
</gene>
<evidence type="ECO:0000313" key="1">
    <source>
        <dbReference type="EMBL" id="OGN04234.1"/>
    </source>
</evidence>
<reference evidence="1 2" key="1">
    <citation type="journal article" date="2016" name="Nat. Commun.">
        <title>Thousands of microbial genomes shed light on interconnected biogeochemical processes in an aquifer system.</title>
        <authorList>
            <person name="Anantharaman K."/>
            <person name="Brown C.T."/>
            <person name="Hug L.A."/>
            <person name="Sharon I."/>
            <person name="Castelle C.J."/>
            <person name="Probst A.J."/>
            <person name="Thomas B.C."/>
            <person name="Singh A."/>
            <person name="Wilkins M.J."/>
            <person name="Karaoz U."/>
            <person name="Brodie E.L."/>
            <person name="Williams K.H."/>
            <person name="Hubbard S.S."/>
            <person name="Banfield J.F."/>
        </authorList>
    </citation>
    <scope>NUCLEOTIDE SEQUENCE [LARGE SCALE GENOMIC DNA]</scope>
</reference>
<sequence>MKFQNSRFVYPAECGKPVIYLYPQVQTDVSVEVRPTEGISYSDPEYADGWHVIAKPSGELTNKSDGQIYPYLFWEGSGGLYDTPKKGFVVAVQNVPSFLVEKLSLYGLSEKEINDFKEFWLPRMQSSPYYFVTFLDNLALDILAPLAISPKPDTIIRVLMDFKPLEKPIEVEGFRIPTRQRNGFTVVEWGGVLRGE</sequence>
<dbReference type="Proteomes" id="UP000177507">
    <property type="component" value="Unassembled WGS sequence"/>
</dbReference>
<proteinExistence type="predicted"/>
<comment type="caution">
    <text evidence="1">The sequence shown here is derived from an EMBL/GenBank/DDBJ whole genome shotgun (WGS) entry which is preliminary data.</text>
</comment>
<dbReference type="STRING" id="1802668.A2831_02330"/>